<gene>
    <name evidence="1" type="ORF">PR048_033401</name>
</gene>
<sequence length="250" mass="27588">MWESCRMMPLVGRGFLGDLPFPSSSHSGATPYSPRFILIGSQDPNIKSRPDISILLSISFNLTLYAGRARLLTSHQRRTGFGSQPTSLPDFRTWGSCRTIPLCPRVVSGISRFLLPLRSGAAPYLPRFTLIVSQDSAVRAAQISPLHSVPISSQLHRVSAEGETLYRHAHKNRHCIGTPPMRAIEVRMEQRRNEMEGVNGGSLRKPARQSGVARYGSHVRKFESDPAGDWARFTLVGGEQVNRSATATPL</sequence>
<reference evidence="1 2" key="1">
    <citation type="submission" date="2023-02" db="EMBL/GenBank/DDBJ databases">
        <title>LHISI_Scaffold_Assembly.</title>
        <authorList>
            <person name="Stuart O.P."/>
            <person name="Cleave R."/>
            <person name="Magrath M.J.L."/>
            <person name="Mikheyev A.S."/>
        </authorList>
    </citation>
    <scope>NUCLEOTIDE SEQUENCE [LARGE SCALE GENOMIC DNA]</scope>
    <source>
        <strain evidence="1">Daus_M_001</strain>
        <tissue evidence="1">Leg muscle</tissue>
    </source>
</reference>
<keyword evidence="2" id="KW-1185">Reference proteome</keyword>
<organism evidence="1 2">
    <name type="scientific">Dryococelus australis</name>
    <dbReference type="NCBI Taxonomy" id="614101"/>
    <lineage>
        <taxon>Eukaryota</taxon>
        <taxon>Metazoa</taxon>
        <taxon>Ecdysozoa</taxon>
        <taxon>Arthropoda</taxon>
        <taxon>Hexapoda</taxon>
        <taxon>Insecta</taxon>
        <taxon>Pterygota</taxon>
        <taxon>Neoptera</taxon>
        <taxon>Polyneoptera</taxon>
        <taxon>Phasmatodea</taxon>
        <taxon>Verophasmatodea</taxon>
        <taxon>Anareolatae</taxon>
        <taxon>Phasmatidae</taxon>
        <taxon>Eurycanthinae</taxon>
        <taxon>Dryococelus</taxon>
    </lineage>
</organism>
<accession>A0ABQ9G141</accession>
<comment type="caution">
    <text evidence="1">The sequence shown here is derived from an EMBL/GenBank/DDBJ whole genome shotgun (WGS) entry which is preliminary data.</text>
</comment>
<evidence type="ECO:0000313" key="1">
    <source>
        <dbReference type="EMBL" id="KAJ8865878.1"/>
    </source>
</evidence>
<dbReference type="Proteomes" id="UP001159363">
    <property type="component" value="Chromosome 16"/>
</dbReference>
<name>A0ABQ9G141_9NEOP</name>
<dbReference type="EMBL" id="JARBHB010000017">
    <property type="protein sequence ID" value="KAJ8865878.1"/>
    <property type="molecule type" value="Genomic_DNA"/>
</dbReference>
<protein>
    <submittedName>
        <fullName evidence="1">Uncharacterized protein</fullName>
    </submittedName>
</protein>
<proteinExistence type="predicted"/>
<evidence type="ECO:0000313" key="2">
    <source>
        <dbReference type="Proteomes" id="UP001159363"/>
    </source>
</evidence>